<dbReference type="InterPro" id="IPR052627">
    <property type="entry name" value="VWA_domain-containing"/>
</dbReference>
<feature type="region of interest" description="Disordered" evidence="1">
    <location>
        <begin position="681"/>
        <end position="733"/>
    </location>
</feature>
<feature type="compositionally biased region" description="Low complexity" evidence="1">
    <location>
        <begin position="1062"/>
        <end position="1072"/>
    </location>
</feature>
<keyword evidence="5" id="KW-1185">Reference proteome</keyword>
<feature type="region of interest" description="Disordered" evidence="1">
    <location>
        <begin position="1"/>
        <end position="22"/>
    </location>
</feature>
<gene>
    <name evidence="4" type="ORF">KIL84_022219</name>
</gene>
<feature type="region of interest" description="Disordered" evidence="1">
    <location>
        <begin position="825"/>
        <end position="894"/>
    </location>
</feature>
<reference evidence="4" key="1">
    <citation type="submission" date="2021-09" db="EMBL/GenBank/DDBJ databases">
        <title>The genome of Mauremys mutica provides insights into the evolution of semi-aquatic lifestyle.</title>
        <authorList>
            <person name="Gong S."/>
            <person name="Gao Y."/>
        </authorList>
    </citation>
    <scope>NUCLEOTIDE SEQUENCE</scope>
    <source>
        <strain evidence="4">MM-2020</strain>
        <tissue evidence="4">Muscle</tissue>
    </source>
</reference>
<dbReference type="Pfam" id="PF13757">
    <property type="entry name" value="VIT_2"/>
    <property type="match status" value="1"/>
</dbReference>
<accession>A0A9D4AZQ9</accession>
<evidence type="ECO:0008006" key="6">
    <source>
        <dbReference type="Google" id="ProtNLM"/>
    </source>
</evidence>
<evidence type="ECO:0000259" key="3">
    <source>
        <dbReference type="PROSITE" id="PS51468"/>
    </source>
</evidence>
<sequence>MVTSLTKQMAPLKDGHPKSPGKVCVNQLELGPCDVKQKPWQDPSQPPGAGGERWSLGRGTHVAAACRSAAGPDTQATPEPISRMPGLINRTSSSPLPLTASEVTSCVSGYAFGMTASLTYGNPEAHPFEGLFVYPLDEYTTVVGFEAVVSRRAVTVQIKDKAKIDDCYLDCGSLPNGRAQDGSGRIVLDEDLERIAFVANLGVIPPLKSVSVFISTSSELQTLPSGAVRVLLPAVCVPKVPPCGAESTSLSGHQLRARDRHSCGAGSPDPASKFCLAQLLESEATNPTEYEFSFHLEIRGPCVLAGVESPTHEIRADADPSARSAKSIVITLANKHTFDRPVEILIHPSEPHMPHVLMEEGDMTPTAYEQHLKGRNDFIKGTKKDPSAEKKTEIIRKRLNKDIPHHPVIMLNFCPDLRSSQPDLRKTQGEFIFLIDRSGSMSGTNISRVKDALLVILKSLAPACLFNVIGFGSTFKTLFPSSQTYCEESLALACESIKKIRADMGGTNILSPLKWIIRQPIHRGHPRLLFLLTDGAVSNTGKVIELLRNHSFSTRCYSFGIGQQACRRLVRGLAAVSKGSAEFLAEGERLQPKMIKSLKKAMAPVLSDVTVEWVFPETTEVLISPVSASCLFPGDRLVGYGIVCDTSLYISNPRADKRRRYSMMHSQESGSSVFFHSQEEGAGSDSWSYPKDSEGGLPSERTPDLLVVGGEPRRESDPDTGLDPKSSSRRRVYSTNQIANPEAFKRVLTASDPSAALGKNPLRKAHLQDLCPLSPEPQPWPADFQPFSTSPYVATTRIRGAGARRPSLLHQSCMSFCQDADAPHPQDGLQHMVPGRCLGQPETSSLLRSSSGSRSPGDQESAQHPSFAFETETSSDWDPQDLDLSSSRGCPRSPRATCKAVVKGLRSNEPVQWEITFDIRPLFQDRESRENGEGDLWNETFHHLAAKSIIRDFELLAEKECEIEHGSGRRYQINAVQTSRACNVISKYTAFVPVDLSTSGYLPTVVEYANAGPASKQGGQRSSGSGSRRHRVFSVGLGRTQSTCGQDGVDDGFYSMNADENSLSPSSTPASSGWERYSVPEAPLQSPSASSAHSQKSIDTLFSARLTLHKTRLLTRAAKGFMSKSPSRVNEPSSESSNENIDYLPLVSLQLACGAFLLNPAFCHAISIPMEKLKWTSPFTCHRMALSPSASSYNAKKSGPPWEPKSPGGSRQLLAPNDIPRESSSDSDFTPSAALNGFGEATGDAGRPRHFSGSAVESLSKALKAENELSPPAITIRRFSSPESTQSPREPQSDSGRGSESDSSELQSLLFDIELHQWAEPEGMLWATAVALAWLEHSSASYFIEWELVAAKASMWLNQQEFPEGRSLGTVKAAARQLFVLLRHWDENLEFNLLCYNPNNV</sequence>
<dbReference type="CDD" id="cd01461">
    <property type="entry name" value="vWA_interalpha_trypsin_inhibitor"/>
    <property type="match status" value="1"/>
</dbReference>
<feature type="domain" description="VIT" evidence="3">
    <location>
        <begin position="82"/>
        <end position="218"/>
    </location>
</feature>
<feature type="region of interest" description="Disordered" evidence="1">
    <location>
        <begin position="1190"/>
        <end position="1252"/>
    </location>
</feature>
<feature type="domain" description="VWFA" evidence="2">
    <location>
        <begin position="430"/>
        <end position="598"/>
    </location>
</feature>
<dbReference type="SUPFAM" id="SSF53300">
    <property type="entry name" value="vWA-like"/>
    <property type="match status" value="1"/>
</dbReference>
<comment type="caution">
    <text evidence="4">The sequence shown here is derived from an EMBL/GenBank/DDBJ whole genome shotgun (WGS) entry which is preliminary data.</text>
</comment>
<dbReference type="Proteomes" id="UP000827986">
    <property type="component" value="Unassembled WGS sequence"/>
</dbReference>
<protein>
    <recommendedName>
        <fullName evidence="6">von Willebrand factor A domain-containing protein 5B1</fullName>
    </recommendedName>
</protein>
<feature type="region of interest" description="Disordered" evidence="1">
    <location>
        <begin position="35"/>
        <end position="55"/>
    </location>
</feature>
<feature type="region of interest" description="Disordered" evidence="1">
    <location>
        <begin position="1055"/>
        <end position="1075"/>
    </location>
</feature>
<feature type="compositionally biased region" description="Low complexity" evidence="1">
    <location>
        <begin position="844"/>
        <end position="855"/>
    </location>
</feature>
<proteinExistence type="predicted"/>
<evidence type="ECO:0000256" key="1">
    <source>
        <dbReference type="SAM" id="MobiDB-lite"/>
    </source>
</evidence>
<dbReference type="SMART" id="SM00327">
    <property type="entry name" value="VWA"/>
    <property type="match status" value="1"/>
</dbReference>
<dbReference type="Pfam" id="PF13768">
    <property type="entry name" value="VWA_3"/>
    <property type="match status" value="1"/>
</dbReference>
<dbReference type="InterPro" id="IPR002035">
    <property type="entry name" value="VWF_A"/>
</dbReference>
<dbReference type="PANTHER" id="PTHR46299:SF1">
    <property type="entry name" value="VON WILLEBRAND FACTOR A DOMAIN-CONTAINING PROTEIN 5B1"/>
    <property type="match status" value="1"/>
</dbReference>
<evidence type="ECO:0000259" key="2">
    <source>
        <dbReference type="PROSITE" id="PS50234"/>
    </source>
</evidence>
<dbReference type="EMBL" id="JAHDVG010000476">
    <property type="protein sequence ID" value="KAH1175694.1"/>
    <property type="molecule type" value="Genomic_DNA"/>
</dbReference>
<feature type="compositionally biased region" description="Polar residues" evidence="1">
    <location>
        <begin position="1281"/>
        <end position="1290"/>
    </location>
</feature>
<evidence type="ECO:0000313" key="4">
    <source>
        <dbReference type="EMBL" id="KAH1175694.1"/>
    </source>
</evidence>
<name>A0A9D4AZQ9_9SAUR</name>
<organism evidence="4 5">
    <name type="scientific">Mauremys mutica</name>
    <name type="common">yellowpond turtle</name>
    <dbReference type="NCBI Taxonomy" id="74926"/>
    <lineage>
        <taxon>Eukaryota</taxon>
        <taxon>Metazoa</taxon>
        <taxon>Chordata</taxon>
        <taxon>Craniata</taxon>
        <taxon>Vertebrata</taxon>
        <taxon>Euteleostomi</taxon>
        <taxon>Archelosauria</taxon>
        <taxon>Testudinata</taxon>
        <taxon>Testudines</taxon>
        <taxon>Cryptodira</taxon>
        <taxon>Durocryptodira</taxon>
        <taxon>Testudinoidea</taxon>
        <taxon>Geoemydidae</taxon>
        <taxon>Geoemydinae</taxon>
        <taxon>Mauremys</taxon>
    </lineage>
</organism>
<dbReference type="InterPro" id="IPR013694">
    <property type="entry name" value="VIT"/>
</dbReference>
<dbReference type="InterPro" id="IPR036465">
    <property type="entry name" value="vWFA_dom_sf"/>
</dbReference>
<evidence type="ECO:0000313" key="5">
    <source>
        <dbReference type="Proteomes" id="UP000827986"/>
    </source>
</evidence>
<feature type="region of interest" description="Disordered" evidence="1">
    <location>
        <begin position="1272"/>
        <end position="1302"/>
    </location>
</feature>
<dbReference type="Gene3D" id="3.40.50.410">
    <property type="entry name" value="von Willebrand factor, type A domain"/>
    <property type="match status" value="1"/>
</dbReference>
<dbReference type="PROSITE" id="PS51468">
    <property type="entry name" value="VIT"/>
    <property type="match status" value="1"/>
</dbReference>
<dbReference type="PROSITE" id="PS50234">
    <property type="entry name" value="VWFA"/>
    <property type="match status" value="1"/>
</dbReference>
<dbReference type="PANTHER" id="PTHR46299">
    <property type="entry name" value="VON WILLEBRAND FACTOR A DOMAIN-CONTAINING PROTEIN 5B2-RELATED"/>
    <property type="match status" value="1"/>
</dbReference>